<feature type="transmembrane region" description="Helical" evidence="1">
    <location>
        <begin position="208"/>
        <end position="227"/>
    </location>
</feature>
<keyword evidence="1" id="KW-0812">Transmembrane</keyword>
<keyword evidence="1" id="KW-0472">Membrane</keyword>
<dbReference type="PANTHER" id="PTHR30199">
    <property type="entry name" value="MFS FAMILY TRANSPORTER, PREDICTED SUBSTRATE BENZOATE"/>
    <property type="match status" value="1"/>
</dbReference>
<feature type="transmembrane region" description="Helical" evidence="1">
    <location>
        <begin position="351"/>
        <end position="384"/>
    </location>
</feature>
<evidence type="ECO:0000313" key="2">
    <source>
        <dbReference type="EMBL" id="RZU48241.1"/>
    </source>
</evidence>
<feature type="transmembrane region" description="Helical" evidence="1">
    <location>
        <begin position="48"/>
        <end position="66"/>
    </location>
</feature>
<keyword evidence="1" id="KW-1133">Transmembrane helix</keyword>
<keyword evidence="3" id="KW-1185">Reference proteome</keyword>
<dbReference type="GO" id="GO:0042925">
    <property type="term" value="F:benzoate transmembrane transporter activity"/>
    <property type="evidence" value="ECO:0007669"/>
    <property type="project" value="InterPro"/>
</dbReference>
<proteinExistence type="predicted"/>
<dbReference type="NCBIfam" id="TIGR00843">
    <property type="entry name" value="benE"/>
    <property type="match status" value="1"/>
</dbReference>
<organism evidence="2 3">
    <name type="scientific">Fluviicoccus keumensis</name>
    <dbReference type="NCBI Taxonomy" id="1435465"/>
    <lineage>
        <taxon>Bacteria</taxon>
        <taxon>Pseudomonadati</taxon>
        <taxon>Pseudomonadota</taxon>
        <taxon>Gammaproteobacteria</taxon>
        <taxon>Moraxellales</taxon>
        <taxon>Moraxellaceae</taxon>
        <taxon>Fluviicoccus</taxon>
    </lineage>
</organism>
<protein>
    <submittedName>
        <fullName evidence="2">Benzoate membrane transport protein</fullName>
    </submittedName>
</protein>
<comment type="caution">
    <text evidence="2">The sequence shown here is derived from an EMBL/GenBank/DDBJ whole genome shotgun (WGS) entry which is preliminary data.</text>
</comment>
<feature type="transmembrane region" description="Helical" evidence="1">
    <location>
        <begin position="170"/>
        <end position="188"/>
    </location>
</feature>
<feature type="transmembrane region" description="Helical" evidence="1">
    <location>
        <begin position="96"/>
        <end position="115"/>
    </location>
</feature>
<reference evidence="2 3" key="1">
    <citation type="submission" date="2019-02" db="EMBL/GenBank/DDBJ databases">
        <title>Genomic Encyclopedia of Type Strains, Phase IV (KMG-IV): sequencing the most valuable type-strain genomes for metagenomic binning, comparative biology and taxonomic classification.</title>
        <authorList>
            <person name="Goeker M."/>
        </authorList>
    </citation>
    <scope>NUCLEOTIDE SEQUENCE [LARGE SCALE GENOMIC DNA]</scope>
    <source>
        <strain evidence="2 3">DSM 105135</strain>
    </source>
</reference>
<evidence type="ECO:0000256" key="1">
    <source>
        <dbReference type="SAM" id="Phobius"/>
    </source>
</evidence>
<dbReference type="EMBL" id="SHKX01000001">
    <property type="protein sequence ID" value="RZU48241.1"/>
    <property type="molecule type" value="Genomic_DNA"/>
</dbReference>
<sequence>MAVRLYRDASLSAVMAGFVTVLVGFTASGVLIFQAAQALGATAAQTASWLWALGVGMAVTSIGLSLRYRTPIGTAWSSAGAALLIASQGVSLGEAIGAFMLSGLLIGLVGFTGLFERLMNRIPLSMASAMLAGILLQFGMNAFTAMTQRFELVFPMFVAYLLMRRWKPRYAVIGALLTGSAIAAALGQLHLGSVRLEAAMPVFMMPEFSWHALLGLGVPLFAVTMASQNLPGVAAIRATGFNPPVSPVVGWTGAATLALAPFGAFAINLSAITAAIMLGREAHHELPRRYVAAVSAGVFYLLIGIFGATVSALFAAFPKELVLALAGLALLGTIGNGLATAVERETEREPAIITFLVTASGVSLLGVGSAFWGIVAGGLALVAARSFSGSKH</sequence>
<dbReference type="RefSeq" id="WP_130410338.1">
    <property type="nucleotide sequence ID" value="NZ_SHKX01000001.1"/>
</dbReference>
<feature type="transmembrane region" description="Helical" evidence="1">
    <location>
        <begin position="73"/>
        <end position="90"/>
    </location>
</feature>
<evidence type="ECO:0000313" key="3">
    <source>
        <dbReference type="Proteomes" id="UP000292423"/>
    </source>
</evidence>
<feature type="transmembrane region" description="Helical" evidence="1">
    <location>
        <begin position="321"/>
        <end position="339"/>
    </location>
</feature>
<accession>A0A4Q7ZDG3</accession>
<dbReference type="OrthoDB" id="9792424at2"/>
<feature type="transmembrane region" description="Helical" evidence="1">
    <location>
        <begin position="122"/>
        <end position="140"/>
    </location>
</feature>
<dbReference type="AlphaFoldDB" id="A0A4Q7ZDG3"/>
<feature type="transmembrane region" description="Helical" evidence="1">
    <location>
        <begin position="248"/>
        <end position="278"/>
    </location>
</feature>
<dbReference type="GO" id="GO:0005886">
    <property type="term" value="C:plasma membrane"/>
    <property type="evidence" value="ECO:0007669"/>
    <property type="project" value="TreeGrafter"/>
</dbReference>
<dbReference type="PANTHER" id="PTHR30199:SF0">
    <property type="entry name" value="INNER MEMBRANE PROTEIN YDCO"/>
    <property type="match status" value="1"/>
</dbReference>
<name>A0A4Q7ZDG3_9GAMM</name>
<gene>
    <name evidence="2" type="ORF">EV700_0032</name>
</gene>
<dbReference type="InterPro" id="IPR004711">
    <property type="entry name" value="Benzoate_Transporter"/>
</dbReference>
<dbReference type="Proteomes" id="UP000292423">
    <property type="component" value="Unassembled WGS sequence"/>
</dbReference>
<feature type="transmembrane region" description="Helical" evidence="1">
    <location>
        <begin position="12"/>
        <end position="36"/>
    </location>
</feature>
<dbReference type="Pfam" id="PF03594">
    <property type="entry name" value="BenE"/>
    <property type="match status" value="1"/>
</dbReference>
<feature type="transmembrane region" description="Helical" evidence="1">
    <location>
        <begin position="290"/>
        <end position="314"/>
    </location>
</feature>